<sequence length="251" mass="25462">MMKSNERSLGIGSLRARIAALAALASLAGCGGEVAVNKPPDTGGTDTSTSGGSGGANFEAEIGALDQDKVQSTLQRTSDKLSACFHNGVRRIPFMGGEIRFALRIAQGGTATVAYLKESTLGDRDTESCMLGALRGASWPSPVGGKEGLAEGGFSFDPSADERPPVSLDPGRLGKELPKAQQALATCRAGQGAGPIKATMYLDTDGKPLAVGVSSADPKGDAAATCIVEALRGMSFPSPGSYAGKVSLVAE</sequence>
<keyword evidence="2" id="KW-0732">Signal</keyword>
<evidence type="ECO:0000256" key="2">
    <source>
        <dbReference type="SAM" id="SignalP"/>
    </source>
</evidence>
<evidence type="ECO:0000313" key="3">
    <source>
        <dbReference type="EMBL" id="MDC0742909.1"/>
    </source>
</evidence>
<dbReference type="PROSITE" id="PS51257">
    <property type="entry name" value="PROKAR_LIPOPROTEIN"/>
    <property type="match status" value="1"/>
</dbReference>
<reference evidence="3 4" key="1">
    <citation type="submission" date="2022-11" db="EMBL/GenBank/DDBJ databases">
        <title>Minimal conservation of predation-associated metabolite biosynthetic gene clusters underscores biosynthetic potential of Myxococcota including descriptions for ten novel species: Archangium lansinium sp. nov., Myxococcus landrumus sp. nov., Nannocystis bai.</title>
        <authorList>
            <person name="Ahearne A."/>
            <person name="Stevens C."/>
            <person name="Dowd S."/>
        </authorList>
    </citation>
    <scope>NUCLEOTIDE SEQUENCE [LARGE SCALE GENOMIC DNA]</scope>
    <source>
        <strain evidence="3 4">RJM3</strain>
    </source>
</reference>
<dbReference type="Proteomes" id="UP001221411">
    <property type="component" value="Unassembled WGS sequence"/>
</dbReference>
<evidence type="ECO:0000313" key="4">
    <source>
        <dbReference type="Proteomes" id="UP001221411"/>
    </source>
</evidence>
<feature type="region of interest" description="Disordered" evidence="1">
    <location>
        <begin position="38"/>
        <end position="58"/>
    </location>
</feature>
<feature type="chain" id="PRO_5046271722" evidence="2">
    <location>
        <begin position="29"/>
        <end position="251"/>
    </location>
</feature>
<keyword evidence="4" id="KW-1185">Reference proteome</keyword>
<proteinExistence type="predicted"/>
<dbReference type="InterPro" id="IPR049806">
    <property type="entry name" value="MasK-like_C"/>
</dbReference>
<name>A0ABT5EM61_9BACT</name>
<evidence type="ECO:0000256" key="1">
    <source>
        <dbReference type="SAM" id="MobiDB-lite"/>
    </source>
</evidence>
<gene>
    <name evidence="3" type="ORF">POL67_16280</name>
</gene>
<feature type="signal peptide" evidence="2">
    <location>
        <begin position="1"/>
        <end position="28"/>
    </location>
</feature>
<feature type="compositionally biased region" description="Low complexity" evidence="1">
    <location>
        <begin position="41"/>
        <end position="50"/>
    </location>
</feature>
<organism evidence="3 4">
    <name type="scientific">Polyangium mundeleinium</name>
    <dbReference type="NCBI Taxonomy" id="2995306"/>
    <lineage>
        <taxon>Bacteria</taxon>
        <taxon>Pseudomonadati</taxon>
        <taxon>Myxococcota</taxon>
        <taxon>Polyangia</taxon>
        <taxon>Polyangiales</taxon>
        <taxon>Polyangiaceae</taxon>
        <taxon>Polyangium</taxon>
    </lineage>
</organism>
<dbReference type="RefSeq" id="WP_271918277.1">
    <property type="nucleotide sequence ID" value="NZ_JAQNDO010000001.1"/>
</dbReference>
<comment type="caution">
    <text evidence="3">The sequence shown here is derived from an EMBL/GenBank/DDBJ whole genome shotgun (WGS) entry which is preliminary data.</text>
</comment>
<dbReference type="EMBL" id="JAQNDO010000001">
    <property type="protein sequence ID" value="MDC0742909.1"/>
    <property type="molecule type" value="Genomic_DNA"/>
</dbReference>
<dbReference type="NCBIfam" id="NF033768">
    <property type="entry name" value="myxo_SS_tail"/>
    <property type="match status" value="1"/>
</dbReference>
<accession>A0ABT5EM61</accession>
<protein>
    <submittedName>
        <fullName evidence="3">AgmX/PglI C-terminal domain-containing protein</fullName>
    </submittedName>
</protein>